<evidence type="ECO:0000313" key="1">
    <source>
        <dbReference type="EMBL" id="AOZ89928.1"/>
    </source>
</evidence>
<dbReference type="KEGG" id="bxi:BK049_15260"/>
<protein>
    <submittedName>
        <fullName evidence="1">Uncharacterized protein</fullName>
    </submittedName>
</protein>
<gene>
    <name evidence="1" type="ORF">BK049_15260</name>
</gene>
<proteinExistence type="predicted"/>
<dbReference type="Proteomes" id="UP000177709">
    <property type="component" value="Chromosome"/>
</dbReference>
<evidence type="ECO:0000313" key="2">
    <source>
        <dbReference type="Proteomes" id="UP000177709"/>
    </source>
</evidence>
<accession>A0AAC9IJR0</accession>
<organism evidence="1 2">
    <name type="scientific">Bacillus xiamenensis</name>
    <dbReference type="NCBI Taxonomy" id="1178537"/>
    <lineage>
        <taxon>Bacteria</taxon>
        <taxon>Bacillati</taxon>
        <taxon>Bacillota</taxon>
        <taxon>Bacilli</taxon>
        <taxon>Bacillales</taxon>
        <taxon>Bacillaceae</taxon>
        <taxon>Bacillus</taxon>
    </lineage>
</organism>
<dbReference type="RefSeq" id="WP_071168879.1">
    <property type="nucleotide sequence ID" value="NZ_CP017786.1"/>
</dbReference>
<sequence length="252" mass="29110">MGFWEEEHKKKNIIIGDDGLDIFEEAIEQFYEMTEEHLKRKPTIDEMLLTIMMALNNGGSHYFDDLNDKEVTDIKITTKKVKTLSKVEPGAIFELPLKEVGKLSYALIIAGEGKNQYDDILIQYYDLFVDERIEKNELKQLMKKENELFVANTGLTGFLNGSWNVITKINQDFIEEENLQNLKFVEYRDGNYYVSKGKEGHNAPVMDLEVADPKTAKMIFNPIGMLGEYTIISILSLYFKGMSMEDIIKYEI</sequence>
<reference evidence="1 2" key="1">
    <citation type="submission" date="2016-10" db="EMBL/GenBank/DDBJ databases">
        <title>Whole genome sequence of hyper active fibrinolysis bacterium Bacillus pumilus strain VV3 isolated from fermented rice.</title>
        <authorList>
            <person name="Mariadas V.A."/>
            <person name="Vijayaraghavan P."/>
            <person name="Dhandapani V."/>
        </authorList>
    </citation>
    <scope>NUCLEOTIDE SEQUENCE [LARGE SCALE GENOMIC DNA]</scope>
    <source>
        <strain evidence="1 2">VV3</strain>
    </source>
</reference>
<dbReference type="AlphaFoldDB" id="A0AAC9IJR0"/>
<dbReference type="EMBL" id="CP017786">
    <property type="protein sequence ID" value="AOZ89928.1"/>
    <property type="molecule type" value="Genomic_DNA"/>
</dbReference>
<name>A0AAC9IJR0_9BACI</name>